<comment type="caution">
    <text evidence="8">The sequence shown here is derived from an EMBL/GenBank/DDBJ whole genome shotgun (WGS) entry which is preliminary data.</text>
</comment>
<dbReference type="RefSeq" id="WP_193675241.1">
    <property type="nucleotide sequence ID" value="NZ_JADDIV010000001.1"/>
</dbReference>
<dbReference type="InterPro" id="IPR052031">
    <property type="entry name" value="Membrane_Transporter-Flippase"/>
</dbReference>
<feature type="transmembrane region" description="Helical" evidence="7">
    <location>
        <begin position="96"/>
        <end position="122"/>
    </location>
</feature>
<dbReference type="Pfam" id="PF01554">
    <property type="entry name" value="MatE"/>
    <property type="match status" value="2"/>
</dbReference>
<feature type="transmembrane region" description="Helical" evidence="7">
    <location>
        <begin position="59"/>
        <end position="84"/>
    </location>
</feature>
<feature type="transmembrane region" description="Helical" evidence="7">
    <location>
        <begin position="361"/>
        <end position="381"/>
    </location>
</feature>
<dbReference type="NCBIfam" id="TIGR00797">
    <property type="entry name" value="matE"/>
    <property type="match status" value="1"/>
</dbReference>
<evidence type="ECO:0000256" key="1">
    <source>
        <dbReference type="ARBA" id="ARBA00004429"/>
    </source>
</evidence>
<name>A0ABR9RZF5_9BURK</name>
<evidence type="ECO:0000256" key="5">
    <source>
        <dbReference type="ARBA" id="ARBA00022989"/>
    </source>
</evidence>
<comment type="subcellular location">
    <subcellularLocation>
        <location evidence="1">Cell inner membrane</location>
        <topology evidence="1">Multi-pass membrane protein</topology>
    </subcellularLocation>
</comment>
<keyword evidence="6 7" id="KW-0472">Membrane</keyword>
<feature type="transmembrane region" description="Helical" evidence="7">
    <location>
        <begin position="20"/>
        <end position="39"/>
    </location>
</feature>
<gene>
    <name evidence="8" type="ORF">IM787_03525</name>
</gene>
<feature type="transmembrane region" description="Helical" evidence="7">
    <location>
        <begin position="142"/>
        <end position="160"/>
    </location>
</feature>
<evidence type="ECO:0000256" key="7">
    <source>
        <dbReference type="SAM" id="Phobius"/>
    </source>
</evidence>
<evidence type="ECO:0000313" key="8">
    <source>
        <dbReference type="EMBL" id="MBE7366631.1"/>
    </source>
</evidence>
<sequence>MTSQAVVLPDGPAPLWRPFVLFLGPLVLTNVLQALSGTFNSVFLGQMLGPRALAAAVAFFPLLMFFFAFVIGLGTGASVLVGQAWGGKQPERVREIAGTVLLGGAALGAAVGALGVVAVPWILEGMGTPREIVAEAVTYGRVMFLALPVLFVSMLSAALLRGLGDTLTPLGVLVVTCAASFVLTPALISAGLGVASAAWATLAATALSLGWLGWRLTRRAHLLAPAGLRGLLRWRPDLLRNVARLGIPTGLFFVTGSLADLGLLSLVNAHGASAVAAWGAVGQVVAYVQFPAFSIAIAASVFAAQAIGAGRAGQVHQVARVGLALNVVLTGSIAVVLAVAAPSAVRLFTRDPAVVELGTQLLRIAVWGSLILGVGSVFSGVMRAAGTVRVPMFISLGCIALLQFPVGWLVDRTLGVRWLWVTYLVTYGCGALLQCAYYFGVWRRRPVQRLV</sequence>
<keyword evidence="4 7" id="KW-0812">Transmembrane</keyword>
<evidence type="ECO:0000256" key="3">
    <source>
        <dbReference type="ARBA" id="ARBA00022475"/>
    </source>
</evidence>
<accession>A0ABR9RZF5</accession>
<proteinExistence type="predicted"/>
<dbReference type="PIRSF" id="PIRSF006603">
    <property type="entry name" value="DinF"/>
    <property type="match status" value="1"/>
</dbReference>
<dbReference type="PANTHER" id="PTHR43549">
    <property type="entry name" value="MULTIDRUG RESISTANCE PROTEIN YPNP-RELATED"/>
    <property type="match status" value="1"/>
</dbReference>
<feature type="transmembrane region" description="Helical" evidence="7">
    <location>
        <begin position="321"/>
        <end position="341"/>
    </location>
</feature>
<keyword evidence="2" id="KW-0813">Transport</keyword>
<feature type="transmembrane region" description="Helical" evidence="7">
    <location>
        <begin position="388"/>
        <end position="406"/>
    </location>
</feature>
<organism evidence="8 9">
    <name type="scientific">Ramlibacter pallidus</name>
    <dbReference type="NCBI Taxonomy" id="2780087"/>
    <lineage>
        <taxon>Bacteria</taxon>
        <taxon>Pseudomonadati</taxon>
        <taxon>Pseudomonadota</taxon>
        <taxon>Betaproteobacteria</taxon>
        <taxon>Burkholderiales</taxon>
        <taxon>Comamonadaceae</taxon>
        <taxon>Ramlibacter</taxon>
    </lineage>
</organism>
<feature type="transmembrane region" description="Helical" evidence="7">
    <location>
        <begin position="242"/>
        <end position="264"/>
    </location>
</feature>
<evidence type="ECO:0000313" key="9">
    <source>
        <dbReference type="Proteomes" id="UP000806285"/>
    </source>
</evidence>
<evidence type="ECO:0000256" key="2">
    <source>
        <dbReference type="ARBA" id="ARBA00022448"/>
    </source>
</evidence>
<keyword evidence="9" id="KW-1185">Reference proteome</keyword>
<keyword evidence="3" id="KW-1003">Cell membrane</keyword>
<feature type="transmembrane region" description="Helical" evidence="7">
    <location>
        <begin position="418"/>
        <end position="439"/>
    </location>
</feature>
<keyword evidence="5 7" id="KW-1133">Transmembrane helix</keyword>
<feature type="transmembrane region" description="Helical" evidence="7">
    <location>
        <begin position="167"/>
        <end position="188"/>
    </location>
</feature>
<reference evidence="8 9" key="1">
    <citation type="submission" date="2020-10" db="EMBL/GenBank/DDBJ databases">
        <title>Ramlibacter sp. HM2 16S ribosomal RNA gene Genome sequencing and assembly.</title>
        <authorList>
            <person name="Kang M."/>
        </authorList>
    </citation>
    <scope>NUCLEOTIDE SEQUENCE [LARGE SCALE GENOMIC DNA]</scope>
    <source>
        <strain evidence="8 9">HM2</strain>
    </source>
</reference>
<feature type="transmembrane region" description="Helical" evidence="7">
    <location>
        <begin position="284"/>
        <end position="309"/>
    </location>
</feature>
<dbReference type="InterPro" id="IPR048279">
    <property type="entry name" value="MdtK-like"/>
</dbReference>
<dbReference type="InterPro" id="IPR002528">
    <property type="entry name" value="MATE_fam"/>
</dbReference>
<dbReference type="PANTHER" id="PTHR43549:SF3">
    <property type="entry name" value="MULTIDRUG RESISTANCE PROTEIN YPNP-RELATED"/>
    <property type="match status" value="1"/>
</dbReference>
<dbReference type="Proteomes" id="UP000806285">
    <property type="component" value="Unassembled WGS sequence"/>
</dbReference>
<feature type="transmembrane region" description="Helical" evidence="7">
    <location>
        <begin position="194"/>
        <end position="214"/>
    </location>
</feature>
<dbReference type="EMBL" id="JADDIV010000001">
    <property type="protein sequence ID" value="MBE7366631.1"/>
    <property type="molecule type" value="Genomic_DNA"/>
</dbReference>
<evidence type="ECO:0000256" key="6">
    <source>
        <dbReference type="ARBA" id="ARBA00023136"/>
    </source>
</evidence>
<protein>
    <submittedName>
        <fullName evidence="8">MATE family efflux transporter</fullName>
    </submittedName>
</protein>
<evidence type="ECO:0000256" key="4">
    <source>
        <dbReference type="ARBA" id="ARBA00022692"/>
    </source>
</evidence>